<proteinExistence type="predicted"/>
<dbReference type="EMBL" id="JBHSJB010000018">
    <property type="protein sequence ID" value="MFC5056109.1"/>
    <property type="molecule type" value="Genomic_DNA"/>
</dbReference>
<evidence type="ECO:0008006" key="4">
    <source>
        <dbReference type="Google" id="ProtNLM"/>
    </source>
</evidence>
<feature type="transmembrane region" description="Helical" evidence="1">
    <location>
        <begin position="62"/>
        <end position="88"/>
    </location>
</feature>
<name>A0ABV9Y300_9PSEU</name>
<gene>
    <name evidence="2" type="ORF">ACFPFM_20415</name>
</gene>
<reference evidence="3" key="1">
    <citation type="journal article" date="2019" name="Int. J. Syst. Evol. Microbiol.">
        <title>The Global Catalogue of Microorganisms (GCM) 10K type strain sequencing project: providing services to taxonomists for standard genome sequencing and annotation.</title>
        <authorList>
            <consortium name="The Broad Institute Genomics Platform"/>
            <consortium name="The Broad Institute Genome Sequencing Center for Infectious Disease"/>
            <person name="Wu L."/>
            <person name="Ma J."/>
        </authorList>
    </citation>
    <scope>NUCLEOTIDE SEQUENCE [LARGE SCALE GENOMIC DNA]</scope>
    <source>
        <strain evidence="3">KCTC 12848</strain>
    </source>
</reference>
<evidence type="ECO:0000313" key="3">
    <source>
        <dbReference type="Proteomes" id="UP001595833"/>
    </source>
</evidence>
<feature type="transmembrane region" description="Helical" evidence="1">
    <location>
        <begin position="35"/>
        <end position="56"/>
    </location>
</feature>
<keyword evidence="1" id="KW-0472">Membrane</keyword>
<keyword evidence="1" id="KW-1133">Transmembrane helix</keyword>
<protein>
    <recommendedName>
        <fullName evidence="4">SdpI/YhfL family protein</fullName>
    </recommendedName>
</protein>
<keyword evidence="3" id="KW-1185">Reference proteome</keyword>
<accession>A0ABV9Y300</accession>
<organism evidence="2 3">
    <name type="scientific">Saccharothrix xinjiangensis</name>
    <dbReference type="NCBI Taxonomy" id="204798"/>
    <lineage>
        <taxon>Bacteria</taxon>
        <taxon>Bacillati</taxon>
        <taxon>Actinomycetota</taxon>
        <taxon>Actinomycetes</taxon>
        <taxon>Pseudonocardiales</taxon>
        <taxon>Pseudonocardiaceae</taxon>
        <taxon>Saccharothrix</taxon>
    </lineage>
</organism>
<dbReference type="RefSeq" id="WP_344039592.1">
    <property type="nucleotide sequence ID" value="NZ_BAAAKE010000017.1"/>
</dbReference>
<comment type="caution">
    <text evidence="2">The sequence shown here is derived from an EMBL/GenBank/DDBJ whole genome shotgun (WGS) entry which is preliminary data.</text>
</comment>
<keyword evidence="1" id="KW-0812">Transmembrane</keyword>
<sequence length="101" mass="10949">MVAGRFGRELGRKIRSPEAARLDAERSARADRWAAAHPVPALLLGAAVFALVGWAVAGRLEITTTTGVIVCQVICVPVGLIATWVQIVRARRRGSRDRHEP</sequence>
<evidence type="ECO:0000256" key="1">
    <source>
        <dbReference type="SAM" id="Phobius"/>
    </source>
</evidence>
<evidence type="ECO:0000313" key="2">
    <source>
        <dbReference type="EMBL" id="MFC5056109.1"/>
    </source>
</evidence>
<dbReference type="Proteomes" id="UP001595833">
    <property type="component" value="Unassembled WGS sequence"/>
</dbReference>